<dbReference type="RefSeq" id="WP_408127453.1">
    <property type="nucleotide sequence ID" value="NZ_JAQQDH010000001.1"/>
</dbReference>
<dbReference type="EMBL" id="JAQQDH010000001">
    <property type="protein sequence ID" value="MFM0442548.1"/>
    <property type="molecule type" value="Genomic_DNA"/>
</dbReference>
<name>A0ABW9BTV9_9BURK</name>
<comment type="caution">
    <text evidence="1">The sequence shown here is derived from an EMBL/GenBank/DDBJ whole genome shotgun (WGS) entry which is preliminary data.</text>
</comment>
<evidence type="ECO:0000313" key="2">
    <source>
        <dbReference type="Proteomes" id="UP001629288"/>
    </source>
</evidence>
<dbReference type="Proteomes" id="UP001629288">
    <property type="component" value="Unassembled WGS sequence"/>
</dbReference>
<evidence type="ECO:0008006" key="3">
    <source>
        <dbReference type="Google" id="ProtNLM"/>
    </source>
</evidence>
<reference evidence="1 2" key="1">
    <citation type="journal article" date="2024" name="Chem. Sci.">
        <title>Discovery of megapolipeptins by genome mining of a Burkholderiales bacteria collection.</title>
        <authorList>
            <person name="Paulo B.S."/>
            <person name="Recchia M.J.J."/>
            <person name="Lee S."/>
            <person name="Fergusson C.H."/>
            <person name="Romanowski S.B."/>
            <person name="Hernandez A."/>
            <person name="Krull N."/>
            <person name="Liu D.Y."/>
            <person name="Cavanagh H."/>
            <person name="Bos A."/>
            <person name="Gray C.A."/>
            <person name="Murphy B.T."/>
            <person name="Linington R.G."/>
            <person name="Eustaquio A.S."/>
        </authorList>
    </citation>
    <scope>NUCLEOTIDE SEQUENCE [LARGE SCALE GENOMIC DNA]</scope>
    <source>
        <strain evidence="1 2">RL17-379-BIB-C</strain>
    </source>
</reference>
<sequence length="63" mass="7094">MEPILLQHLLNNWSDLSRREAQIVGCRLLNLPSAKGAMLNARPCKMAEIKHCTSKHFKPANPT</sequence>
<organism evidence="1 2">
    <name type="scientific">Paraburkholderia strydomiana</name>
    <dbReference type="NCBI Taxonomy" id="1245417"/>
    <lineage>
        <taxon>Bacteria</taxon>
        <taxon>Pseudomonadati</taxon>
        <taxon>Pseudomonadota</taxon>
        <taxon>Betaproteobacteria</taxon>
        <taxon>Burkholderiales</taxon>
        <taxon>Burkholderiaceae</taxon>
        <taxon>Paraburkholderia</taxon>
    </lineage>
</organism>
<gene>
    <name evidence="1" type="ORF">PQR00_03030</name>
</gene>
<accession>A0ABW9BTV9</accession>
<evidence type="ECO:0000313" key="1">
    <source>
        <dbReference type="EMBL" id="MFM0442548.1"/>
    </source>
</evidence>
<protein>
    <recommendedName>
        <fullName evidence="3">HTH luxR-type domain-containing protein</fullName>
    </recommendedName>
</protein>
<proteinExistence type="predicted"/>
<keyword evidence="2" id="KW-1185">Reference proteome</keyword>